<dbReference type="EMBL" id="BTRK01000002">
    <property type="protein sequence ID" value="GMR38323.1"/>
    <property type="molecule type" value="Genomic_DNA"/>
</dbReference>
<gene>
    <name evidence="2" type="ORF">PMAYCL1PPCAC_08518</name>
</gene>
<comment type="caution">
    <text evidence="2">The sequence shown here is derived from an EMBL/GenBank/DDBJ whole genome shotgun (WGS) entry which is preliminary data.</text>
</comment>
<keyword evidence="3" id="KW-1185">Reference proteome</keyword>
<evidence type="ECO:0000313" key="2">
    <source>
        <dbReference type="EMBL" id="GMR38323.1"/>
    </source>
</evidence>
<name>A0AAN4ZH26_9BILA</name>
<protein>
    <submittedName>
        <fullName evidence="2">Uncharacterized protein</fullName>
    </submittedName>
</protein>
<feature type="chain" id="PRO_5043050262" evidence="1">
    <location>
        <begin position="20"/>
        <end position="68"/>
    </location>
</feature>
<feature type="non-terminal residue" evidence="2">
    <location>
        <position position="1"/>
    </location>
</feature>
<dbReference type="Proteomes" id="UP001328107">
    <property type="component" value="Unassembled WGS sequence"/>
</dbReference>
<keyword evidence="1" id="KW-0732">Signal</keyword>
<accession>A0AAN4ZH26</accession>
<sequence length="68" mass="7407">TMKVAVLFLLFALLAHSEAGPIAKPTGTIDSANDGNQQANVLGVENIRHKRGMDCHWDSEKGQVVCRF</sequence>
<evidence type="ECO:0000256" key="1">
    <source>
        <dbReference type="SAM" id="SignalP"/>
    </source>
</evidence>
<dbReference type="AlphaFoldDB" id="A0AAN4ZH26"/>
<evidence type="ECO:0000313" key="3">
    <source>
        <dbReference type="Proteomes" id="UP001328107"/>
    </source>
</evidence>
<organism evidence="2 3">
    <name type="scientific">Pristionchus mayeri</name>
    <dbReference type="NCBI Taxonomy" id="1317129"/>
    <lineage>
        <taxon>Eukaryota</taxon>
        <taxon>Metazoa</taxon>
        <taxon>Ecdysozoa</taxon>
        <taxon>Nematoda</taxon>
        <taxon>Chromadorea</taxon>
        <taxon>Rhabditida</taxon>
        <taxon>Rhabditina</taxon>
        <taxon>Diplogasteromorpha</taxon>
        <taxon>Diplogasteroidea</taxon>
        <taxon>Neodiplogasteridae</taxon>
        <taxon>Pristionchus</taxon>
    </lineage>
</organism>
<feature type="signal peptide" evidence="1">
    <location>
        <begin position="1"/>
        <end position="19"/>
    </location>
</feature>
<proteinExistence type="predicted"/>
<reference evidence="3" key="1">
    <citation type="submission" date="2022-10" db="EMBL/GenBank/DDBJ databases">
        <title>Genome assembly of Pristionchus species.</title>
        <authorList>
            <person name="Yoshida K."/>
            <person name="Sommer R.J."/>
        </authorList>
    </citation>
    <scope>NUCLEOTIDE SEQUENCE [LARGE SCALE GENOMIC DNA]</scope>
    <source>
        <strain evidence="3">RS5460</strain>
    </source>
</reference>